<dbReference type="OrthoDB" id="2913333at2"/>
<dbReference type="SUPFAM" id="SSF47406">
    <property type="entry name" value="SinR repressor dimerisation domain-like"/>
    <property type="match status" value="1"/>
</dbReference>
<protein>
    <recommendedName>
        <fullName evidence="1">Sin domain-containing protein</fullName>
    </recommendedName>
</protein>
<evidence type="ECO:0000313" key="3">
    <source>
        <dbReference type="Proteomes" id="UP000257144"/>
    </source>
</evidence>
<dbReference type="Proteomes" id="UP000257144">
    <property type="component" value="Unassembled WGS sequence"/>
</dbReference>
<feature type="domain" description="Sin" evidence="1">
    <location>
        <begin position="2"/>
        <end position="40"/>
    </location>
</feature>
<accession>A0A3D8GRJ9</accession>
<comment type="caution">
    <text evidence="2">The sequence shown here is derived from an EMBL/GenBank/DDBJ whole genome shotgun (WGS) entry which is preliminary data.</text>
</comment>
<dbReference type="EMBL" id="QNQT01000004">
    <property type="protein sequence ID" value="RDU36839.1"/>
    <property type="molecule type" value="Genomic_DNA"/>
</dbReference>
<dbReference type="PROSITE" id="PS51500">
    <property type="entry name" value="SIN"/>
    <property type="match status" value="1"/>
</dbReference>
<dbReference type="GO" id="GO:0006355">
    <property type="term" value="P:regulation of DNA-templated transcription"/>
    <property type="evidence" value="ECO:0007669"/>
    <property type="project" value="InterPro"/>
</dbReference>
<name>A0A3D8GRJ9_9BACI</name>
<proteinExistence type="predicted"/>
<sequence length="45" mass="5122">MQVKERGCEGLDQEWIALIMEAKEIGLESDLVRDFLSKNDKAALK</sequence>
<reference evidence="2 3" key="1">
    <citation type="submission" date="2018-07" db="EMBL/GenBank/DDBJ databases">
        <title>Bacillus sp. YLB-04 draft genome sequence.</title>
        <authorList>
            <person name="Yu L."/>
            <person name="Tang X."/>
        </authorList>
    </citation>
    <scope>NUCLEOTIDE SEQUENCE [LARGE SCALE GENOMIC DNA]</scope>
    <source>
        <strain evidence="2 3">YLB-04</strain>
    </source>
</reference>
<evidence type="ECO:0000313" key="2">
    <source>
        <dbReference type="EMBL" id="RDU36839.1"/>
    </source>
</evidence>
<dbReference type="InterPro" id="IPR036281">
    <property type="entry name" value="SinR/SinI_dimer_dom_sf"/>
</dbReference>
<dbReference type="Pfam" id="PF08671">
    <property type="entry name" value="SinI"/>
    <property type="match status" value="1"/>
</dbReference>
<dbReference type="RefSeq" id="WP_115452311.1">
    <property type="nucleotide sequence ID" value="NZ_QNQT01000004.1"/>
</dbReference>
<keyword evidence="3" id="KW-1185">Reference proteome</keyword>
<gene>
    <name evidence="2" type="ORF">DRW41_12300</name>
</gene>
<dbReference type="InterPro" id="IPR010981">
    <property type="entry name" value="SinR/SinI_dimer_dom"/>
</dbReference>
<organism evidence="2 3">
    <name type="scientific">Neobacillus piezotolerans</name>
    <dbReference type="NCBI Taxonomy" id="2259171"/>
    <lineage>
        <taxon>Bacteria</taxon>
        <taxon>Bacillati</taxon>
        <taxon>Bacillota</taxon>
        <taxon>Bacilli</taxon>
        <taxon>Bacillales</taxon>
        <taxon>Bacillaceae</taxon>
        <taxon>Neobacillus</taxon>
    </lineage>
</organism>
<dbReference type="AlphaFoldDB" id="A0A3D8GRJ9"/>
<dbReference type="GO" id="GO:0046983">
    <property type="term" value="F:protein dimerization activity"/>
    <property type="evidence" value="ECO:0007669"/>
    <property type="project" value="InterPro"/>
</dbReference>
<evidence type="ECO:0000259" key="1">
    <source>
        <dbReference type="PROSITE" id="PS51500"/>
    </source>
</evidence>